<keyword evidence="3" id="KW-1133">Transmembrane helix</keyword>
<dbReference type="OrthoDB" id="413885at2759"/>
<dbReference type="Proteomes" id="UP000030745">
    <property type="component" value="Unassembled WGS sequence"/>
</dbReference>
<keyword evidence="2" id="KW-0274">FAD</keyword>
<dbReference type="STRING" id="695850.A0A067C443"/>
<dbReference type="PROSITE" id="PS00624">
    <property type="entry name" value="GMC_OXRED_2"/>
    <property type="match status" value="1"/>
</dbReference>
<dbReference type="Pfam" id="PF00732">
    <property type="entry name" value="GMC_oxred_N"/>
    <property type="match status" value="1"/>
</dbReference>
<dbReference type="GO" id="GO:0050660">
    <property type="term" value="F:flavin adenine dinucleotide binding"/>
    <property type="evidence" value="ECO:0007669"/>
    <property type="project" value="InterPro"/>
</dbReference>
<dbReference type="InterPro" id="IPR053208">
    <property type="entry name" value="GMC_Oxidoreductase_CD"/>
</dbReference>
<dbReference type="PANTHER" id="PTHR47190:SF2">
    <property type="entry name" value="CELLOBIOSE DEHYDROGENASE (AFU_ORTHOLOGUE AFUA_2G17620)"/>
    <property type="match status" value="1"/>
</dbReference>
<comment type="similarity">
    <text evidence="1">Belongs to the GMC oxidoreductase family.</text>
</comment>
<keyword evidence="6" id="KW-1185">Reference proteome</keyword>
<dbReference type="EMBL" id="KK583290">
    <property type="protein sequence ID" value="KDO21311.1"/>
    <property type="molecule type" value="Genomic_DNA"/>
</dbReference>
<evidence type="ECO:0000256" key="2">
    <source>
        <dbReference type="PIRSR" id="PIRSR000137-2"/>
    </source>
</evidence>
<organism evidence="5 6">
    <name type="scientific">Saprolegnia parasitica (strain CBS 223.65)</name>
    <dbReference type="NCBI Taxonomy" id="695850"/>
    <lineage>
        <taxon>Eukaryota</taxon>
        <taxon>Sar</taxon>
        <taxon>Stramenopiles</taxon>
        <taxon>Oomycota</taxon>
        <taxon>Saprolegniomycetes</taxon>
        <taxon>Saprolegniales</taxon>
        <taxon>Saprolegniaceae</taxon>
        <taxon>Saprolegnia</taxon>
    </lineage>
</organism>
<dbReference type="KEGG" id="spar:SPRG_13203"/>
<evidence type="ECO:0000256" key="3">
    <source>
        <dbReference type="SAM" id="Phobius"/>
    </source>
</evidence>
<keyword evidence="2" id="KW-0285">Flavoprotein</keyword>
<reference evidence="5 6" key="1">
    <citation type="journal article" date="2013" name="PLoS Genet.">
        <title>Distinctive expansion of potential virulence genes in the genome of the oomycete fish pathogen Saprolegnia parasitica.</title>
        <authorList>
            <person name="Jiang R.H."/>
            <person name="de Bruijn I."/>
            <person name="Haas B.J."/>
            <person name="Belmonte R."/>
            <person name="Lobach L."/>
            <person name="Christie J."/>
            <person name="van den Ackerveken G."/>
            <person name="Bottin A."/>
            <person name="Bulone V."/>
            <person name="Diaz-Moreno S.M."/>
            <person name="Dumas B."/>
            <person name="Fan L."/>
            <person name="Gaulin E."/>
            <person name="Govers F."/>
            <person name="Grenville-Briggs L.J."/>
            <person name="Horner N.R."/>
            <person name="Levin J.Z."/>
            <person name="Mammella M."/>
            <person name="Meijer H.J."/>
            <person name="Morris P."/>
            <person name="Nusbaum C."/>
            <person name="Oome S."/>
            <person name="Phillips A.J."/>
            <person name="van Rooyen D."/>
            <person name="Rzeszutek E."/>
            <person name="Saraiva M."/>
            <person name="Secombes C.J."/>
            <person name="Seidl M.F."/>
            <person name="Snel B."/>
            <person name="Stassen J.H."/>
            <person name="Sykes S."/>
            <person name="Tripathy S."/>
            <person name="van den Berg H."/>
            <person name="Vega-Arreguin J.C."/>
            <person name="Wawra S."/>
            <person name="Young S.K."/>
            <person name="Zeng Q."/>
            <person name="Dieguez-Uribeondo J."/>
            <person name="Russ C."/>
            <person name="Tyler B.M."/>
            <person name="van West P."/>
        </authorList>
    </citation>
    <scope>NUCLEOTIDE SEQUENCE [LARGE SCALE GENOMIC DNA]</scope>
    <source>
        <strain evidence="5 6">CBS 223.65</strain>
    </source>
</reference>
<dbReference type="PANTHER" id="PTHR47190">
    <property type="entry name" value="DEHYDROGENASE, PUTATIVE-RELATED"/>
    <property type="match status" value="1"/>
</dbReference>
<sequence length="577" mass="61914">MTTYGSIALNAPDATRSQRQRLAVAATGLVALTAAGALVAWSLAPAPAAWDVVVVGGGPAGLVAAEYLSRDPSVSVLLLEAGGPSLQCTGGTMVPEYAASTGWTLFDIPGEYAHVAFGLPKSVMDVWRIDELSSPQNHLANILGGSSSINAALYFRTPDDYVDEIDWPVSASAVRNGFAAIERFFGWTDTPSVDGRRYAQGVYNTLASALQLANYSEHDLNRDSNAKHRVYGHPPFTVKDGLRDSPAKTFLGAMAHRPNFELRLGARVEQIVHVDGKATHVLYKEDAANATSAVLSARGAVIVATGALLSPRLLMQSGIGPLSQRDLVTTRPLPSPLRADAWIQNENVGAHIFDAHQVALTFRTSHVANTSGFGFDYMRPSADDLRQFVTTRSGPMASANPVLIAYETLADASSGHAYQFQLSIFPHVMPNLDLSPPANDHEMDWTIVLRSTTRSRGTARASFPTESTIDRIVADSKQATVPVFPAPSALQWATWATNRTSWIVQHTLITDHFGGACIVASNRSSDRCADETFRVLGTSNVFVGDGSVVKSGNVNPYGFVMYTGYEAATHVHAFLRS</sequence>
<feature type="transmembrane region" description="Helical" evidence="3">
    <location>
        <begin position="22"/>
        <end position="44"/>
    </location>
</feature>
<accession>A0A067C443</accession>
<dbReference type="InterPro" id="IPR000172">
    <property type="entry name" value="GMC_OxRdtase_N"/>
</dbReference>
<dbReference type="GO" id="GO:0016614">
    <property type="term" value="F:oxidoreductase activity, acting on CH-OH group of donors"/>
    <property type="evidence" value="ECO:0007669"/>
    <property type="project" value="InterPro"/>
</dbReference>
<proteinExistence type="inferred from homology"/>
<protein>
    <recommendedName>
        <fullName evidence="4">Glucose-methanol-choline oxidoreductase N-terminal domain-containing protein</fullName>
    </recommendedName>
</protein>
<keyword evidence="3" id="KW-0472">Membrane</keyword>
<dbReference type="VEuPathDB" id="FungiDB:SPRG_13203"/>
<dbReference type="RefSeq" id="XP_012207967.1">
    <property type="nucleotide sequence ID" value="XM_012352577.1"/>
</dbReference>
<keyword evidence="3" id="KW-0812">Transmembrane</keyword>
<dbReference type="InterPro" id="IPR012132">
    <property type="entry name" value="GMC_OxRdtase"/>
</dbReference>
<name>A0A067C443_SAPPC</name>
<gene>
    <name evidence="5" type="ORF">SPRG_13203</name>
</gene>
<dbReference type="Gene3D" id="3.50.50.60">
    <property type="entry name" value="FAD/NAD(P)-binding domain"/>
    <property type="match status" value="1"/>
</dbReference>
<dbReference type="PIRSF" id="PIRSF000137">
    <property type="entry name" value="Alcohol_oxidase"/>
    <property type="match status" value="1"/>
</dbReference>
<dbReference type="GeneID" id="24135101"/>
<feature type="binding site" evidence="2">
    <location>
        <position position="268"/>
    </location>
    <ligand>
        <name>FAD</name>
        <dbReference type="ChEBI" id="CHEBI:57692"/>
    </ligand>
</feature>
<dbReference type="Gene3D" id="3.30.410.10">
    <property type="entry name" value="Cholesterol Oxidase, domain 2"/>
    <property type="match status" value="1"/>
</dbReference>
<dbReference type="AlphaFoldDB" id="A0A067C443"/>
<feature type="domain" description="Glucose-methanol-choline oxidoreductase N-terminal" evidence="4">
    <location>
        <begin position="306"/>
        <end position="320"/>
    </location>
</feature>
<evidence type="ECO:0000313" key="6">
    <source>
        <dbReference type="Proteomes" id="UP000030745"/>
    </source>
</evidence>
<evidence type="ECO:0000259" key="4">
    <source>
        <dbReference type="PROSITE" id="PS00624"/>
    </source>
</evidence>
<dbReference type="Pfam" id="PF13450">
    <property type="entry name" value="NAD_binding_8"/>
    <property type="match status" value="1"/>
</dbReference>
<dbReference type="InterPro" id="IPR036188">
    <property type="entry name" value="FAD/NAD-bd_sf"/>
</dbReference>
<dbReference type="OMA" id="WATWATN"/>
<dbReference type="SUPFAM" id="SSF51905">
    <property type="entry name" value="FAD/NAD(P)-binding domain"/>
    <property type="match status" value="1"/>
</dbReference>
<evidence type="ECO:0000256" key="1">
    <source>
        <dbReference type="ARBA" id="ARBA00010790"/>
    </source>
</evidence>
<comment type="cofactor">
    <cofactor evidence="2">
        <name>FAD</name>
        <dbReference type="ChEBI" id="CHEBI:57692"/>
    </cofactor>
</comment>
<evidence type="ECO:0000313" key="5">
    <source>
        <dbReference type="EMBL" id="KDO21311.1"/>
    </source>
</evidence>